<dbReference type="EMBL" id="JACMSC010000020">
    <property type="protein sequence ID" value="KAG6471709.1"/>
    <property type="molecule type" value="Genomic_DNA"/>
</dbReference>
<protein>
    <submittedName>
        <fullName evidence="1">Uncharacterized protein</fullName>
    </submittedName>
</protein>
<accession>A0A8J5EV04</accession>
<dbReference type="AlphaFoldDB" id="A0A8J5EV04"/>
<evidence type="ECO:0000313" key="2">
    <source>
        <dbReference type="Proteomes" id="UP000734854"/>
    </source>
</evidence>
<reference evidence="1 2" key="1">
    <citation type="submission" date="2020-08" db="EMBL/GenBank/DDBJ databases">
        <title>Plant Genome Project.</title>
        <authorList>
            <person name="Zhang R.-G."/>
        </authorList>
    </citation>
    <scope>NUCLEOTIDE SEQUENCE [LARGE SCALE GENOMIC DNA]</scope>
    <source>
        <tissue evidence="1">Rhizome</tissue>
    </source>
</reference>
<comment type="caution">
    <text evidence="1">The sequence shown here is derived from an EMBL/GenBank/DDBJ whole genome shotgun (WGS) entry which is preliminary data.</text>
</comment>
<gene>
    <name evidence="1" type="ORF">ZIOFF_069155</name>
</gene>
<evidence type="ECO:0000313" key="1">
    <source>
        <dbReference type="EMBL" id="KAG6471709.1"/>
    </source>
</evidence>
<organism evidence="1 2">
    <name type="scientific">Zingiber officinale</name>
    <name type="common">Ginger</name>
    <name type="synonym">Amomum zingiber</name>
    <dbReference type="NCBI Taxonomy" id="94328"/>
    <lineage>
        <taxon>Eukaryota</taxon>
        <taxon>Viridiplantae</taxon>
        <taxon>Streptophyta</taxon>
        <taxon>Embryophyta</taxon>
        <taxon>Tracheophyta</taxon>
        <taxon>Spermatophyta</taxon>
        <taxon>Magnoliopsida</taxon>
        <taxon>Liliopsida</taxon>
        <taxon>Zingiberales</taxon>
        <taxon>Zingiberaceae</taxon>
        <taxon>Zingiber</taxon>
    </lineage>
</organism>
<sequence length="124" mass="13531">MIGLGPRHACFLLATYGRKKTTRFARGVIVMVTGQITVLQGKGGILVGIAMAHLSFIGQQQPTCLIAGSWCGLEEVRRMEGGMFLSLPIPICHCSAAIVYSQLRMEFFKPSPISPRLVDFEASF</sequence>
<name>A0A8J5EV04_ZINOF</name>
<proteinExistence type="predicted"/>
<dbReference type="Proteomes" id="UP000734854">
    <property type="component" value="Unassembled WGS sequence"/>
</dbReference>
<keyword evidence="2" id="KW-1185">Reference proteome</keyword>